<dbReference type="InterPro" id="IPR044777">
    <property type="entry name" value="SLC17A9-like"/>
</dbReference>
<evidence type="ECO:0000256" key="1">
    <source>
        <dbReference type="ARBA" id="ARBA00004141"/>
    </source>
</evidence>
<dbReference type="SUPFAM" id="SSF103473">
    <property type="entry name" value="MFS general substrate transporter"/>
    <property type="match status" value="1"/>
</dbReference>
<dbReference type="InterPro" id="IPR011701">
    <property type="entry name" value="MFS"/>
</dbReference>
<evidence type="ECO:0000256" key="3">
    <source>
        <dbReference type="ARBA" id="ARBA00022989"/>
    </source>
</evidence>
<feature type="transmembrane region" description="Helical" evidence="5">
    <location>
        <begin position="40"/>
        <end position="58"/>
    </location>
</feature>
<feature type="transmembrane region" description="Helical" evidence="5">
    <location>
        <begin position="172"/>
        <end position="197"/>
    </location>
</feature>
<organism evidence="7 8">
    <name type="scientific">Patiria miniata</name>
    <name type="common">Bat star</name>
    <name type="synonym">Asterina miniata</name>
    <dbReference type="NCBI Taxonomy" id="46514"/>
    <lineage>
        <taxon>Eukaryota</taxon>
        <taxon>Metazoa</taxon>
        <taxon>Echinodermata</taxon>
        <taxon>Eleutherozoa</taxon>
        <taxon>Asterozoa</taxon>
        <taxon>Asteroidea</taxon>
        <taxon>Valvatacea</taxon>
        <taxon>Valvatida</taxon>
        <taxon>Asterinidae</taxon>
        <taxon>Patiria</taxon>
    </lineage>
</organism>
<dbReference type="OrthoDB" id="2985014at2759"/>
<dbReference type="PROSITE" id="PS50850">
    <property type="entry name" value="MFS"/>
    <property type="match status" value="1"/>
</dbReference>
<keyword evidence="8" id="KW-1185">Reference proteome</keyword>
<feature type="transmembrane region" description="Helical" evidence="5">
    <location>
        <begin position="78"/>
        <end position="97"/>
    </location>
</feature>
<dbReference type="EnsemblMetazoa" id="XM_038201527.1">
    <property type="protein sequence ID" value="XP_038057455.1"/>
    <property type="gene ID" value="LOC119729034"/>
</dbReference>
<dbReference type="InterPro" id="IPR020846">
    <property type="entry name" value="MFS_dom"/>
</dbReference>
<evidence type="ECO:0000256" key="2">
    <source>
        <dbReference type="ARBA" id="ARBA00022692"/>
    </source>
</evidence>
<dbReference type="InterPro" id="IPR050382">
    <property type="entry name" value="MFS_Na/Anion_cotransporter"/>
</dbReference>
<dbReference type="PANTHER" id="PTHR11662:SF279">
    <property type="entry name" value="VOLTAGE-GATED PURINE NUCLEOTIDE UNIPORTER SLC17A9"/>
    <property type="match status" value="1"/>
</dbReference>
<dbReference type="RefSeq" id="XP_038057455.1">
    <property type="nucleotide sequence ID" value="XM_038201527.1"/>
</dbReference>
<proteinExistence type="predicted"/>
<dbReference type="CTD" id="63910"/>
<feature type="transmembrane region" description="Helical" evidence="5">
    <location>
        <begin position="431"/>
        <end position="452"/>
    </location>
</feature>
<keyword evidence="2 5" id="KW-0812">Transmembrane</keyword>
<evidence type="ECO:0000313" key="7">
    <source>
        <dbReference type="EnsemblMetazoa" id="XP_038057455.1"/>
    </source>
</evidence>
<dbReference type="Gene3D" id="1.20.1250.20">
    <property type="entry name" value="MFS general substrate transporter like domains"/>
    <property type="match status" value="2"/>
</dbReference>
<feature type="transmembrane region" description="Helical" evidence="5">
    <location>
        <begin position="106"/>
        <end position="126"/>
    </location>
</feature>
<feature type="transmembrane region" description="Helical" evidence="5">
    <location>
        <begin position="312"/>
        <end position="333"/>
    </location>
</feature>
<sequence>MQKSKSAPSLHSSSKSVKIRLKADDVPHAVLWTRRERIEWTIMLLVGSTILFSARTILPLCAVDIAKEFGWDKAETGLVLACFLWGYPCTQIPGGYLSDKIGGDLVLYRAALVWGVVTIVTAHVPYLYSSKAASIFTMAFIRFLLGITQGVHYPSMSSLISKKVNMDNKPSVISVIFAASSAGTLFTGAVGSIMLLYFHWQAIFYFVGFLGIAWGLFVRWYVRKHSKRTVYVLHNGRHEENGIKTKTDERETGTMQGGSHFPWRELITKKPFWAVLCGHSCTNFLFFILISWTPTYFTEVFPGQKGWVFNVLPWLVAIPASLGAGFVATKLLAMGCPVALCRKSIHTLSCIGMSISLIAVCFAKEYNTALTLIIIAVASQSFSNAGVQVNIQDIAPKHAGAVYGITNCGGAIAGFAGTYLTGYILHLWYSWPAVFSMAVAVVLFGWSMFVNWGSAVPVI</sequence>
<dbReference type="OMA" id="RTIMPVC"/>
<feature type="transmembrane region" description="Helical" evidence="5">
    <location>
        <begin position="401"/>
        <end position="425"/>
    </location>
</feature>
<name>A0A914A1F3_PATMI</name>
<dbReference type="CDD" id="cd17380">
    <property type="entry name" value="MFS_SLC17A9_like"/>
    <property type="match status" value="1"/>
</dbReference>
<evidence type="ECO:0000313" key="8">
    <source>
        <dbReference type="Proteomes" id="UP000887568"/>
    </source>
</evidence>
<dbReference type="InterPro" id="IPR036259">
    <property type="entry name" value="MFS_trans_sf"/>
</dbReference>
<dbReference type="Pfam" id="PF07690">
    <property type="entry name" value="MFS_1"/>
    <property type="match status" value="1"/>
</dbReference>
<dbReference type="GO" id="GO:0015291">
    <property type="term" value="F:secondary active transmembrane transporter activity"/>
    <property type="evidence" value="ECO:0007669"/>
    <property type="project" value="UniProtKB-ARBA"/>
</dbReference>
<evidence type="ECO:0000259" key="6">
    <source>
        <dbReference type="PROSITE" id="PS50850"/>
    </source>
</evidence>
<evidence type="ECO:0000256" key="4">
    <source>
        <dbReference type="ARBA" id="ARBA00023136"/>
    </source>
</evidence>
<feature type="domain" description="Major facilitator superfamily (MFS) profile" evidence="6">
    <location>
        <begin position="40"/>
        <end position="459"/>
    </location>
</feature>
<feature type="transmembrane region" description="Helical" evidence="5">
    <location>
        <begin position="132"/>
        <end position="151"/>
    </location>
</feature>
<reference evidence="7" key="1">
    <citation type="submission" date="2022-11" db="UniProtKB">
        <authorList>
            <consortium name="EnsemblMetazoa"/>
        </authorList>
    </citation>
    <scope>IDENTIFICATION</scope>
</reference>
<dbReference type="GeneID" id="119729034"/>
<keyword evidence="3 5" id="KW-1133">Transmembrane helix</keyword>
<protein>
    <recommendedName>
        <fullName evidence="6">Major facilitator superfamily (MFS) profile domain-containing protein</fullName>
    </recommendedName>
</protein>
<feature type="transmembrane region" description="Helical" evidence="5">
    <location>
        <begin position="203"/>
        <end position="222"/>
    </location>
</feature>
<evidence type="ECO:0000256" key="5">
    <source>
        <dbReference type="SAM" id="Phobius"/>
    </source>
</evidence>
<feature type="transmembrane region" description="Helical" evidence="5">
    <location>
        <begin position="272"/>
        <end position="292"/>
    </location>
</feature>
<dbReference type="PANTHER" id="PTHR11662">
    <property type="entry name" value="SOLUTE CARRIER FAMILY 17"/>
    <property type="match status" value="1"/>
</dbReference>
<comment type="subcellular location">
    <subcellularLocation>
        <location evidence="1">Membrane</location>
        <topology evidence="1">Multi-pass membrane protein</topology>
    </subcellularLocation>
</comment>
<dbReference type="AlphaFoldDB" id="A0A914A1F3"/>
<accession>A0A914A1F3</accession>
<dbReference type="GO" id="GO:0015867">
    <property type="term" value="P:ATP transport"/>
    <property type="evidence" value="ECO:0007669"/>
    <property type="project" value="TreeGrafter"/>
</dbReference>
<keyword evidence="4 5" id="KW-0472">Membrane</keyword>
<dbReference type="Proteomes" id="UP000887568">
    <property type="component" value="Unplaced"/>
</dbReference>
<dbReference type="FunFam" id="1.20.1250.20:FF:000059">
    <property type="entry name" value="Solute carrier family 17 member 9"/>
    <property type="match status" value="1"/>
</dbReference>
<dbReference type="GO" id="GO:0016020">
    <property type="term" value="C:membrane"/>
    <property type="evidence" value="ECO:0007669"/>
    <property type="project" value="UniProtKB-SubCell"/>
</dbReference>